<dbReference type="AlphaFoldDB" id="A0AA35MG05"/>
<feature type="repeat" description="PPR" evidence="5">
    <location>
        <begin position="614"/>
        <end position="649"/>
    </location>
</feature>
<dbReference type="EMBL" id="CABFNP030001266">
    <property type="protein sequence ID" value="CAI6095481.1"/>
    <property type="molecule type" value="Genomic_DNA"/>
</dbReference>
<comment type="function">
    <text evidence="3">Regulates mitochondrial small subunit maturation by controlling 15S rRNA 5'-end processing. Localizes to the 5' precursor of the 15S rRNA in a position that is subsequently occupied by mS47 in the mature yeast mtSSU. Uses structure and sequence-specific RNA recognition, binding to a single-stranded region of the precursor and specifically recognizing bases -6 to -1. The exchange of Ccm1 for mS47 is coupled to the irreversible removal of precursor rRNA that is accompanied by conformational changes of the mitoribosomal proteins uS5m and mS26. These conformational changes signal completion of 5'-end rRNA processing through protection of the mature 5'-end of the 15S rRNA and stabilization of mS47. The removal of the 5' precursor together with the dissociation of Ccm1 may be catalyzed by the 5'-3' exoribonuclease Pet127. Involved in the specific removal of group I introns in mitochondrial encoded transcripts.</text>
</comment>
<gene>
    <name evidence="7" type="ORF">CCHLO57077_00005135</name>
</gene>
<evidence type="ECO:0000313" key="8">
    <source>
        <dbReference type="Proteomes" id="UP001160390"/>
    </source>
</evidence>
<accession>A0AA35MG05</accession>
<name>A0AA35MG05_9HYPO</name>
<keyword evidence="8" id="KW-1185">Reference proteome</keyword>
<evidence type="ECO:0000256" key="2">
    <source>
        <dbReference type="ARBA" id="ARBA00022737"/>
    </source>
</evidence>
<comment type="caution">
    <text evidence="7">The sequence shown here is derived from an EMBL/GenBank/DDBJ whole genome shotgun (WGS) entry which is preliminary data.</text>
</comment>
<dbReference type="PROSITE" id="PS51375">
    <property type="entry name" value="PPR"/>
    <property type="match status" value="1"/>
</dbReference>
<dbReference type="Gene3D" id="1.25.40.10">
    <property type="entry name" value="Tetratricopeptide repeat domain"/>
    <property type="match status" value="2"/>
</dbReference>
<dbReference type="Proteomes" id="UP001160390">
    <property type="component" value="Unassembled WGS sequence"/>
</dbReference>
<dbReference type="InterPro" id="IPR011990">
    <property type="entry name" value="TPR-like_helical_dom_sf"/>
</dbReference>
<keyword evidence="2" id="KW-0677">Repeat</keyword>
<evidence type="ECO:0000256" key="3">
    <source>
        <dbReference type="ARBA" id="ARBA00044493"/>
    </source>
</evidence>
<comment type="similarity">
    <text evidence="1">Belongs to the CCM1 family.</text>
</comment>
<evidence type="ECO:0008006" key="9">
    <source>
        <dbReference type="Google" id="ProtNLM"/>
    </source>
</evidence>
<sequence>MTTIRAAIPARSSLFDLTGRNVSICRTCLLIRQRPVQVQQPWIAAYSSQVPRTRTRSRTRRQARETGFRKPTESELLSQLAEAQEGSNDSPHTIRFFEQEGDKRVELQDDGSFEQSLSGLDATEFKESLLRMKNALPSDQEKEAFEEVMRGLGGSSWDRIRTADDIEQMMSGVDNYNASLDAEIEETAMQLPEDIRERFHLAMAEWLPKIEDGVAPQRNAVPQVPQEPWTINQFKKIARLNTVISKVSRDMLRPAGLNEKHVLAVYKAYHAARRSLASNWSGIPINVWDFLWNIFSANSKINKQRFAHVSQLSRDMAEAGATLSYPQQLLTIEALFVDGWENKAIENWKRCVATLGKESEETFQDFWELGVRMYCRIGDLEHAESATQRLLANHADPRILLPVIQTLSERGTPSDHEKAWSSYRQMRELLGRDMNIKDYDKVVSYFLTTNQVENALFAFVDMMSDGSIDMKQLKRMPSVVANKFFLGKWLKRLIGAGDLDGAYTVVEFMRQKGVQAAPIQLNGLIGAWQRSGGADNVEKANDLAWKMIEARIAFVSAREAGKSIAFTEKNKVASLPPATLETFCVLAENYRTRNLQTQMGLLWDAFRDAKISPDAFMMNQLLESYLQSGQAEEAEKLYHTLVVEQGVTPDPYTFSALWKLVGINRFYRTDDQMIRKDIETARKLFAETAKFKSVFLEDGMDIQLSRKILHTLRRLKDHAGFMVALTTLKEHFKFLPTETLVVEMVLGTKKLSWDTPAQRRKLLLAKREIDQELIAWADDDMSKLEGEKRGVALYEYLQKKLWPTMSNEEGAKSLVDVAKQMGVYELLMSKKGRTDL</sequence>
<dbReference type="Pfam" id="PF01535">
    <property type="entry name" value="PPR"/>
    <property type="match status" value="1"/>
</dbReference>
<dbReference type="PANTHER" id="PTHR47447:SF17">
    <property type="entry name" value="OS12G0638900 PROTEIN"/>
    <property type="match status" value="1"/>
</dbReference>
<dbReference type="PANTHER" id="PTHR47447">
    <property type="entry name" value="OS03G0856100 PROTEIN"/>
    <property type="match status" value="1"/>
</dbReference>
<reference evidence="7" key="1">
    <citation type="submission" date="2023-01" db="EMBL/GenBank/DDBJ databases">
        <authorList>
            <person name="Piombo E."/>
        </authorList>
    </citation>
    <scope>NUCLEOTIDE SEQUENCE</scope>
</reference>
<feature type="compositionally biased region" description="Basic and acidic residues" evidence="6">
    <location>
        <begin position="62"/>
        <end position="73"/>
    </location>
</feature>
<evidence type="ECO:0000256" key="4">
    <source>
        <dbReference type="ARBA" id="ARBA00044511"/>
    </source>
</evidence>
<evidence type="ECO:0000256" key="5">
    <source>
        <dbReference type="PROSITE-ProRule" id="PRU00708"/>
    </source>
</evidence>
<evidence type="ECO:0000256" key="6">
    <source>
        <dbReference type="SAM" id="MobiDB-lite"/>
    </source>
</evidence>
<evidence type="ECO:0000313" key="7">
    <source>
        <dbReference type="EMBL" id="CAI6095481.1"/>
    </source>
</evidence>
<comment type="subunit">
    <text evidence="4">Binds to mitochondrial small subunit 15S rRNA.</text>
</comment>
<feature type="region of interest" description="Disordered" evidence="6">
    <location>
        <begin position="51"/>
        <end position="75"/>
    </location>
</feature>
<organism evidence="7 8">
    <name type="scientific">Clonostachys chloroleuca</name>
    <dbReference type="NCBI Taxonomy" id="1926264"/>
    <lineage>
        <taxon>Eukaryota</taxon>
        <taxon>Fungi</taxon>
        <taxon>Dikarya</taxon>
        <taxon>Ascomycota</taxon>
        <taxon>Pezizomycotina</taxon>
        <taxon>Sordariomycetes</taxon>
        <taxon>Hypocreomycetidae</taxon>
        <taxon>Hypocreales</taxon>
        <taxon>Bionectriaceae</taxon>
        <taxon>Clonostachys</taxon>
    </lineage>
</organism>
<evidence type="ECO:0000256" key="1">
    <source>
        <dbReference type="ARBA" id="ARBA00006192"/>
    </source>
</evidence>
<proteinExistence type="inferred from homology"/>
<dbReference type="InterPro" id="IPR002885">
    <property type="entry name" value="PPR_rpt"/>
</dbReference>
<protein>
    <recommendedName>
        <fullName evidence="9">Pentatricopeptide repeat-containing protein</fullName>
    </recommendedName>
</protein>